<feature type="domain" description="FAD-binding FR-type" evidence="1">
    <location>
        <begin position="6"/>
        <end position="129"/>
    </location>
</feature>
<protein>
    <submittedName>
        <fullName evidence="2">Siderophore-interacting protein</fullName>
    </submittedName>
</protein>
<dbReference type="Proteomes" id="UP001500051">
    <property type="component" value="Unassembled WGS sequence"/>
</dbReference>
<dbReference type="RefSeq" id="WP_344810879.1">
    <property type="nucleotide sequence ID" value="NZ_BAAAYX010000002.1"/>
</dbReference>
<dbReference type="CDD" id="cd06193">
    <property type="entry name" value="siderophore_interacting"/>
    <property type="match status" value="1"/>
</dbReference>
<organism evidence="2 3">
    <name type="scientific">Microlunatus aurantiacus</name>
    <dbReference type="NCBI Taxonomy" id="446786"/>
    <lineage>
        <taxon>Bacteria</taxon>
        <taxon>Bacillati</taxon>
        <taxon>Actinomycetota</taxon>
        <taxon>Actinomycetes</taxon>
        <taxon>Propionibacteriales</taxon>
        <taxon>Propionibacteriaceae</taxon>
        <taxon>Microlunatus</taxon>
    </lineage>
</organism>
<evidence type="ECO:0000313" key="3">
    <source>
        <dbReference type="Proteomes" id="UP001500051"/>
    </source>
</evidence>
<dbReference type="InterPro" id="IPR039374">
    <property type="entry name" value="SIP_fam"/>
</dbReference>
<dbReference type="Gene3D" id="2.40.30.10">
    <property type="entry name" value="Translation factors"/>
    <property type="match status" value="1"/>
</dbReference>
<dbReference type="InterPro" id="IPR007037">
    <property type="entry name" value="SIP_rossman_dom"/>
</dbReference>
<evidence type="ECO:0000313" key="2">
    <source>
        <dbReference type="EMBL" id="GAA3693836.1"/>
    </source>
</evidence>
<dbReference type="PANTHER" id="PTHR30157">
    <property type="entry name" value="FERRIC REDUCTASE, NADPH-DEPENDENT"/>
    <property type="match status" value="1"/>
</dbReference>
<dbReference type="InterPro" id="IPR017927">
    <property type="entry name" value="FAD-bd_FR_type"/>
</dbReference>
<gene>
    <name evidence="2" type="ORF">GCM10022204_06980</name>
</gene>
<dbReference type="InterPro" id="IPR017938">
    <property type="entry name" value="Riboflavin_synthase-like_b-brl"/>
</dbReference>
<proteinExistence type="predicted"/>
<dbReference type="Gene3D" id="3.40.50.80">
    <property type="entry name" value="Nucleotide-binding domain of ferredoxin-NADP reductase (FNR) module"/>
    <property type="match status" value="1"/>
</dbReference>
<sequence length="294" mass="33268">MTALPEAYFRAEVLEVSALSSSMRRIVLGGEGLADYRSSGAPDEWFRLMVPFERQTRVELPTKQGQQFHFANPQPAPRWYSLRRWDADRRRLTVDVVVHGHGVATRWAGSVQTGDQLLISQPHGRGVDTEADWVLILADQTGIPAACRILENLSPRQRAHAVFEAPNEAATFTPSSPADLKVCWAYNPDPSAIPSPLSAVVRTIDLPPGQGFVWMAGEASCARDVRRYFRHELKWRSQHYDIVGYWRPDQEAYERRYREVEARVAEVYETGRRAGADSEEILDDVFSVMESRGL</sequence>
<accession>A0ABP7CS17</accession>
<name>A0ABP7CS17_9ACTN</name>
<evidence type="ECO:0000259" key="1">
    <source>
        <dbReference type="PROSITE" id="PS51384"/>
    </source>
</evidence>
<dbReference type="PANTHER" id="PTHR30157:SF0">
    <property type="entry name" value="NADPH-DEPENDENT FERRIC-CHELATE REDUCTASE"/>
    <property type="match status" value="1"/>
</dbReference>
<dbReference type="EMBL" id="BAAAYX010000002">
    <property type="protein sequence ID" value="GAA3693836.1"/>
    <property type="molecule type" value="Genomic_DNA"/>
</dbReference>
<keyword evidence="3" id="KW-1185">Reference proteome</keyword>
<dbReference type="InterPro" id="IPR013113">
    <property type="entry name" value="SIP_FAD-bd"/>
</dbReference>
<dbReference type="InterPro" id="IPR039261">
    <property type="entry name" value="FNR_nucleotide-bd"/>
</dbReference>
<dbReference type="Pfam" id="PF08021">
    <property type="entry name" value="FAD_binding_9"/>
    <property type="match status" value="1"/>
</dbReference>
<dbReference type="SUPFAM" id="SSF63380">
    <property type="entry name" value="Riboflavin synthase domain-like"/>
    <property type="match status" value="1"/>
</dbReference>
<dbReference type="PROSITE" id="PS51384">
    <property type="entry name" value="FAD_FR"/>
    <property type="match status" value="1"/>
</dbReference>
<reference evidence="3" key="1">
    <citation type="journal article" date="2019" name="Int. J. Syst. Evol. Microbiol.">
        <title>The Global Catalogue of Microorganisms (GCM) 10K type strain sequencing project: providing services to taxonomists for standard genome sequencing and annotation.</title>
        <authorList>
            <consortium name="The Broad Institute Genomics Platform"/>
            <consortium name="The Broad Institute Genome Sequencing Center for Infectious Disease"/>
            <person name="Wu L."/>
            <person name="Ma J."/>
        </authorList>
    </citation>
    <scope>NUCLEOTIDE SEQUENCE [LARGE SCALE GENOMIC DNA]</scope>
    <source>
        <strain evidence="3">JCM 16548</strain>
    </source>
</reference>
<comment type="caution">
    <text evidence="2">The sequence shown here is derived from an EMBL/GenBank/DDBJ whole genome shotgun (WGS) entry which is preliminary data.</text>
</comment>
<dbReference type="Pfam" id="PF04954">
    <property type="entry name" value="SIP"/>
    <property type="match status" value="1"/>
</dbReference>